<dbReference type="PANTHER" id="PTHR31563">
    <property type="entry name" value="ION CHANNEL POLLUX-RELATED"/>
    <property type="match status" value="1"/>
</dbReference>
<dbReference type="PANTHER" id="PTHR31563:SF10">
    <property type="entry name" value="ION CHANNEL POLLUX-RELATED"/>
    <property type="match status" value="1"/>
</dbReference>
<dbReference type="GO" id="GO:0012505">
    <property type="term" value="C:endomembrane system"/>
    <property type="evidence" value="ECO:0007669"/>
    <property type="project" value="UniProtKB-SubCell"/>
</dbReference>
<feature type="transmembrane region" description="Helical" evidence="8">
    <location>
        <begin position="101"/>
        <end position="122"/>
    </location>
</feature>
<dbReference type="InterPro" id="IPR010420">
    <property type="entry name" value="CASTOR/POLLUX/SYM8_dom"/>
</dbReference>
<evidence type="ECO:0000256" key="1">
    <source>
        <dbReference type="ARBA" id="ARBA00004127"/>
    </source>
</evidence>
<protein>
    <recommendedName>
        <fullName evidence="9">CASTOR/POLLUX/SYM8 ion channel conserved domain-containing protein</fullName>
    </recommendedName>
</protein>
<keyword evidence="11" id="KW-1185">Reference proteome</keyword>
<dbReference type="GO" id="GO:0006811">
    <property type="term" value="P:monoatomic ion transport"/>
    <property type="evidence" value="ECO:0007669"/>
    <property type="project" value="UniProtKB-KW"/>
</dbReference>
<sequence>MQDSSVQDICTDPSHLDPYFEDSKEEAGKSTVVRGLQTPAAVWLPQANEPKQEDLRWRLGPLAVKMSGPQGRKARAALRLPAWAVRAGLFQVQRVVLRNSLLKLAGVFLASVPVVLFGAVFYELASGTSFWDGIVHIYGALYKIPGVTVFGEVNKQTEQVMNIAWLGGSFTFAILLGVVTEDITNYVAGVREGNIAVEADNHTLILNWNDDTLPLLRQIAVSRRERDNFAGPVVILANRPKLEMDAECNQGLAGMGLDVDTRSGVPFSVTDLEKVAAGTARTVLLLSNDHVSADAGKQQAAAVLGVQTCRSNLKTRPGLRLLPQNIAVQEAGDAEDTHMVACAKSLADASTQRLQLTVLDSRRDISALAAQSAIQPGVASVYCSIVQQAEGTSGFYLKSFKELDGLSFGQARRAFNGVVVCGYMRRDNGKYRTILSPNEREMLQEGDQMIALAKNVEFQPNLESAASYIFPAGFESANALKEVRDDPVPGMPPGKRIIIAWFNHDLEDLANALACFAPDYSQATVICANELEGLPKEETKGPCKFRLIHGDPTKTEMLNNAGVENADSLIVGGIEHKDHREADAVMLAMLMVLQDACARYKRSSRKPLHVIGQIRRQETVTVANHLLERLGEGQVTAELLQPDELVSGMMAQIAAEPNMASLLTDFIYSPEGRDLGLRPPTDYYIKLDEPCSFELISELCRLRGETALGYIATDDGNVQLNPLAKASRVFDKDDRIIVLARG</sequence>
<evidence type="ECO:0000256" key="5">
    <source>
        <dbReference type="ARBA" id="ARBA00023065"/>
    </source>
</evidence>
<dbReference type="Gene3D" id="3.40.50.720">
    <property type="entry name" value="NAD(P)-binding Rossmann-like Domain"/>
    <property type="match status" value="2"/>
</dbReference>
<keyword evidence="6 8" id="KW-0472">Membrane</keyword>
<evidence type="ECO:0000259" key="9">
    <source>
        <dbReference type="Pfam" id="PF06241"/>
    </source>
</evidence>
<comment type="subcellular location">
    <subcellularLocation>
        <location evidence="1">Endomembrane system</location>
        <topology evidence="1">Multi-pass membrane protein</topology>
    </subcellularLocation>
</comment>
<keyword evidence="3 8" id="KW-0812">Transmembrane</keyword>
<proteinExistence type="predicted"/>
<comment type="caution">
    <text evidence="10">The sequence shown here is derived from an EMBL/GenBank/DDBJ whole genome shotgun (WGS) entry which is preliminary data.</text>
</comment>
<evidence type="ECO:0000256" key="3">
    <source>
        <dbReference type="ARBA" id="ARBA00022692"/>
    </source>
</evidence>
<evidence type="ECO:0000313" key="11">
    <source>
        <dbReference type="Proteomes" id="UP001438707"/>
    </source>
</evidence>
<dbReference type="Proteomes" id="UP001438707">
    <property type="component" value="Unassembled WGS sequence"/>
</dbReference>
<evidence type="ECO:0000313" key="10">
    <source>
        <dbReference type="EMBL" id="KAK9830778.1"/>
    </source>
</evidence>
<reference evidence="10 11" key="1">
    <citation type="journal article" date="2024" name="Nat. Commun.">
        <title>Phylogenomics reveals the evolutionary origins of lichenization in chlorophyte algae.</title>
        <authorList>
            <person name="Puginier C."/>
            <person name="Libourel C."/>
            <person name="Otte J."/>
            <person name="Skaloud P."/>
            <person name="Haon M."/>
            <person name="Grisel S."/>
            <person name="Petersen M."/>
            <person name="Berrin J.G."/>
            <person name="Delaux P.M."/>
            <person name="Dal Grande F."/>
            <person name="Keller J."/>
        </authorList>
    </citation>
    <scope>NUCLEOTIDE SEQUENCE [LARGE SCALE GENOMIC DNA]</scope>
    <source>
        <strain evidence="10 11">SAG 2145</strain>
    </source>
</reference>
<dbReference type="Pfam" id="PF06241">
    <property type="entry name" value="Castor_Poll_mid"/>
    <property type="match status" value="1"/>
</dbReference>
<feature type="transmembrane region" description="Helical" evidence="8">
    <location>
        <begin position="134"/>
        <end position="153"/>
    </location>
</feature>
<feature type="transmembrane region" description="Helical" evidence="8">
    <location>
        <begin position="160"/>
        <end position="179"/>
    </location>
</feature>
<feature type="domain" description="CASTOR/POLLUX/SYM8 ion channel conserved" evidence="9">
    <location>
        <begin position="365"/>
        <end position="455"/>
    </location>
</feature>
<evidence type="ECO:0000256" key="8">
    <source>
        <dbReference type="SAM" id="Phobius"/>
    </source>
</evidence>
<gene>
    <name evidence="10" type="ORF">WJX74_006744</name>
</gene>
<accession>A0AAW1RAD9</accession>
<evidence type="ECO:0000256" key="4">
    <source>
        <dbReference type="ARBA" id="ARBA00022989"/>
    </source>
</evidence>
<dbReference type="InterPro" id="IPR044849">
    <property type="entry name" value="CASTOR/POLLUX/SYM8-like"/>
</dbReference>
<keyword evidence="5" id="KW-0406">Ion transport</keyword>
<dbReference type="EMBL" id="JALJOS010000015">
    <property type="protein sequence ID" value="KAK9830778.1"/>
    <property type="molecule type" value="Genomic_DNA"/>
</dbReference>
<feature type="region of interest" description="Disordered" evidence="7">
    <location>
        <begin position="1"/>
        <end position="21"/>
    </location>
</feature>
<evidence type="ECO:0000256" key="7">
    <source>
        <dbReference type="SAM" id="MobiDB-lite"/>
    </source>
</evidence>
<organism evidence="10 11">
    <name type="scientific">Apatococcus lobatus</name>
    <dbReference type="NCBI Taxonomy" id="904363"/>
    <lineage>
        <taxon>Eukaryota</taxon>
        <taxon>Viridiplantae</taxon>
        <taxon>Chlorophyta</taxon>
        <taxon>core chlorophytes</taxon>
        <taxon>Trebouxiophyceae</taxon>
        <taxon>Chlorellales</taxon>
        <taxon>Chlorellaceae</taxon>
        <taxon>Apatococcus</taxon>
    </lineage>
</organism>
<evidence type="ECO:0000256" key="2">
    <source>
        <dbReference type="ARBA" id="ARBA00022448"/>
    </source>
</evidence>
<name>A0AAW1RAD9_9CHLO</name>
<keyword evidence="4 8" id="KW-1133">Transmembrane helix</keyword>
<evidence type="ECO:0000256" key="6">
    <source>
        <dbReference type="ARBA" id="ARBA00023136"/>
    </source>
</evidence>
<keyword evidence="2" id="KW-0813">Transport</keyword>
<dbReference type="AlphaFoldDB" id="A0AAW1RAD9"/>